<gene>
    <name evidence="1" type="primary">jg2634</name>
    <name evidence="1" type="ORF">PAEG_LOCUS16535</name>
</gene>
<dbReference type="OrthoDB" id="425681at2759"/>
<protein>
    <submittedName>
        <fullName evidence="1">Jg2634 protein</fullName>
    </submittedName>
</protein>
<dbReference type="AlphaFoldDB" id="A0A8S4RSC4"/>
<accession>A0A8S4RSC4</accession>
<name>A0A8S4RSC4_9NEOP</name>
<dbReference type="EMBL" id="CAKXAJ010025465">
    <property type="protein sequence ID" value="CAH2239899.1"/>
    <property type="molecule type" value="Genomic_DNA"/>
</dbReference>
<evidence type="ECO:0000313" key="1">
    <source>
        <dbReference type="EMBL" id="CAH2239899.1"/>
    </source>
</evidence>
<dbReference type="Proteomes" id="UP000838756">
    <property type="component" value="Unassembled WGS sequence"/>
</dbReference>
<organism evidence="1 2">
    <name type="scientific">Pararge aegeria aegeria</name>
    <dbReference type="NCBI Taxonomy" id="348720"/>
    <lineage>
        <taxon>Eukaryota</taxon>
        <taxon>Metazoa</taxon>
        <taxon>Ecdysozoa</taxon>
        <taxon>Arthropoda</taxon>
        <taxon>Hexapoda</taxon>
        <taxon>Insecta</taxon>
        <taxon>Pterygota</taxon>
        <taxon>Neoptera</taxon>
        <taxon>Endopterygota</taxon>
        <taxon>Lepidoptera</taxon>
        <taxon>Glossata</taxon>
        <taxon>Ditrysia</taxon>
        <taxon>Papilionoidea</taxon>
        <taxon>Nymphalidae</taxon>
        <taxon>Satyrinae</taxon>
        <taxon>Satyrini</taxon>
        <taxon>Parargina</taxon>
        <taxon>Pararge</taxon>
    </lineage>
</organism>
<comment type="caution">
    <text evidence="1">The sequence shown here is derived from an EMBL/GenBank/DDBJ whole genome shotgun (WGS) entry which is preliminary data.</text>
</comment>
<reference evidence="1" key="1">
    <citation type="submission" date="2022-03" db="EMBL/GenBank/DDBJ databases">
        <authorList>
            <person name="Lindestad O."/>
        </authorList>
    </citation>
    <scope>NUCLEOTIDE SEQUENCE</scope>
</reference>
<proteinExistence type="predicted"/>
<evidence type="ECO:0000313" key="2">
    <source>
        <dbReference type="Proteomes" id="UP000838756"/>
    </source>
</evidence>
<sequence>MDLVHAKKERCLNTFHMRCLRKTVGITRKDRVTNEEVHKRAGMPSLYALLKQRRLRWLANVHRTEPSRMPRQVLLVEVALTKSPVGQPSLRFKDCAKRDMAEFNIDRRY</sequence>
<keyword evidence="2" id="KW-1185">Reference proteome</keyword>